<accession>A0A9P0ENP9</accession>
<dbReference type="AlphaFoldDB" id="A0A9P0ENP9"/>
<feature type="signal peptide" evidence="2">
    <location>
        <begin position="1"/>
        <end position="22"/>
    </location>
</feature>
<evidence type="ECO:0000313" key="4">
    <source>
        <dbReference type="Proteomes" id="UP000775872"/>
    </source>
</evidence>
<feature type="chain" id="PRO_5040498534" evidence="2">
    <location>
        <begin position="23"/>
        <end position="144"/>
    </location>
</feature>
<evidence type="ECO:0000256" key="1">
    <source>
        <dbReference type="SAM" id="MobiDB-lite"/>
    </source>
</evidence>
<evidence type="ECO:0000313" key="3">
    <source>
        <dbReference type="EMBL" id="CAH0057876.1"/>
    </source>
</evidence>
<feature type="compositionally biased region" description="Basic residues" evidence="1">
    <location>
        <begin position="135"/>
        <end position="144"/>
    </location>
</feature>
<reference evidence="3" key="1">
    <citation type="submission" date="2021-10" db="EMBL/GenBank/DDBJ databases">
        <authorList>
            <person name="Piombo E."/>
        </authorList>
    </citation>
    <scope>NUCLEOTIDE SEQUENCE</scope>
</reference>
<dbReference type="SUPFAM" id="SSF144020">
    <property type="entry name" value="FdhE-like"/>
    <property type="match status" value="1"/>
</dbReference>
<dbReference type="OrthoDB" id="5226196at2759"/>
<evidence type="ECO:0000256" key="2">
    <source>
        <dbReference type="SAM" id="SignalP"/>
    </source>
</evidence>
<keyword evidence="2" id="KW-0732">Signal</keyword>
<feature type="region of interest" description="Disordered" evidence="1">
    <location>
        <begin position="121"/>
        <end position="144"/>
    </location>
</feature>
<dbReference type="EMBL" id="CABFOC020000082">
    <property type="protein sequence ID" value="CAH0057876.1"/>
    <property type="molecule type" value="Genomic_DNA"/>
</dbReference>
<keyword evidence="4" id="KW-1185">Reference proteome</keyword>
<feature type="compositionally biased region" description="Basic and acidic residues" evidence="1">
    <location>
        <begin position="121"/>
        <end position="134"/>
    </location>
</feature>
<dbReference type="InterPro" id="IPR024064">
    <property type="entry name" value="FdhE-like_sf"/>
</dbReference>
<organism evidence="3 4">
    <name type="scientific">Clonostachys solani</name>
    <dbReference type="NCBI Taxonomy" id="160281"/>
    <lineage>
        <taxon>Eukaryota</taxon>
        <taxon>Fungi</taxon>
        <taxon>Dikarya</taxon>
        <taxon>Ascomycota</taxon>
        <taxon>Pezizomycotina</taxon>
        <taxon>Sordariomycetes</taxon>
        <taxon>Hypocreomycetidae</taxon>
        <taxon>Hypocreales</taxon>
        <taxon>Bionectriaceae</taxon>
        <taxon>Clonostachys</taxon>
    </lineage>
</organism>
<protein>
    <submittedName>
        <fullName evidence="3">Uncharacterized protein</fullName>
    </submittedName>
</protein>
<gene>
    <name evidence="3" type="ORF">CSOL1703_00008352</name>
</gene>
<name>A0A9P0ENP9_9HYPO</name>
<dbReference type="Proteomes" id="UP000775872">
    <property type="component" value="Unassembled WGS sequence"/>
</dbReference>
<comment type="caution">
    <text evidence="3">The sequence shown here is derived from an EMBL/GenBank/DDBJ whole genome shotgun (WGS) entry which is preliminary data.</text>
</comment>
<dbReference type="Gene3D" id="3.90.1670.10">
    <property type="entry name" value="FdhE-like domain"/>
    <property type="match status" value="1"/>
</dbReference>
<proteinExistence type="predicted"/>
<sequence length="144" mass="16119">MRFNNVLPAALAAVAAATVVNGLESRNPSIAHYDNALDIFVRYDDAPGVYVRHPTLDIDDVARVVLKRAALEKRFHHCPICKKTPTTKCVKDGHVKQCGNCHKFFSSNEAKCTYCEHARVRKEQREKKEKEGKGGKGKKKKGKN</sequence>